<name>A0A0A9GN03_ARUDO</name>
<reference evidence="1" key="1">
    <citation type="submission" date="2014-09" db="EMBL/GenBank/DDBJ databases">
        <authorList>
            <person name="Magalhaes I.L.F."/>
            <person name="Oliveira U."/>
            <person name="Santos F.R."/>
            <person name="Vidigal T.H.D.A."/>
            <person name="Brescovit A.D."/>
            <person name="Santos A.J."/>
        </authorList>
    </citation>
    <scope>NUCLEOTIDE SEQUENCE</scope>
    <source>
        <tissue evidence="1">Shoot tissue taken approximately 20 cm above the soil surface</tissue>
    </source>
</reference>
<sequence length="60" mass="6857">MVDNEDHIDVIHYSFEPSDGWLRTCITKHCSEKQDFCHCRKAQTCSHNIAPISLTCSCNS</sequence>
<organism evidence="1">
    <name type="scientific">Arundo donax</name>
    <name type="common">Giant reed</name>
    <name type="synonym">Donax arundinaceus</name>
    <dbReference type="NCBI Taxonomy" id="35708"/>
    <lineage>
        <taxon>Eukaryota</taxon>
        <taxon>Viridiplantae</taxon>
        <taxon>Streptophyta</taxon>
        <taxon>Embryophyta</taxon>
        <taxon>Tracheophyta</taxon>
        <taxon>Spermatophyta</taxon>
        <taxon>Magnoliopsida</taxon>
        <taxon>Liliopsida</taxon>
        <taxon>Poales</taxon>
        <taxon>Poaceae</taxon>
        <taxon>PACMAD clade</taxon>
        <taxon>Arundinoideae</taxon>
        <taxon>Arundineae</taxon>
        <taxon>Arundo</taxon>
    </lineage>
</organism>
<dbReference type="EMBL" id="GBRH01175863">
    <property type="protein sequence ID" value="JAE22033.1"/>
    <property type="molecule type" value="Transcribed_RNA"/>
</dbReference>
<reference evidence="1" key="2">
    <citation type="journal article" date="2015" name="Data Brief">
        <title>Shoot transcriptome of the giant reed, Arundo donax.</title>
        <authorList>
            <person name="Barrero R.A."/>
            <person name="Guerrero F.D."/>
            <person name="Moolhuijzen P."/>
            <person name="Goolsby J.A."/>
            <person name="Tidwell J."/>
            <person name="Bellgard S.E."/>
            <person name="Bellgard M.I."/>
        </authorList>
    </citation>
    <scope>NUCLEOTIDE SEQUENCE</scope>
    <source>
        <tissue evidence="1">Shoot tissue taken approximately 20 cm above the soil surface</tissue>
    </source>
</reference>
<dbReference type="AlphaFoldDB" id="A0A0A9GN03"/>
<protein>
    <submittedName>
        <fullName evidence="1">Uncharacterized protein</fullName>
    </submittedName>
</protein>
<proteinExistence type="predicted"/>
<evidence type="ECO:0000313" key="1">
    <source>
        <dbReference type="EMBL" id="JAE22033.1"/>
    </source>
</evidence>
<accession>A0A0A9GN03</accession>